<protein>
    <submittedName>
        <fullName evidence="2">DUF58 domain-containing protein</fullName>
    </submittedName>
</protein>
<reference evidence="3" key="1">
    <citation type="journal article" date="2019" name="Int. J. Syst. Evol. Microbiol.">
        <title>The Global Catalogue of Microorganisms (GCM) 10K type strain sequencing project: providing services to taxonomists for standard genome sequencing and annotation.</title>
        <authorList>
            <consortium name="The Broad Institute Genomics Platform"/>
            <consortium name="The Broad Institute Genome Sequencing Center for Infectious Disease"/>
            <person name="Wu L."/>
            <person name="Ma J."/>
        </authorList>
    </citation>
    <scope>NUCLEOTIDE SEQUENCE [LARGE SCALE GENOMIC DNA]</scope>
    <source>
        <strain evidence="3">IBRC 10765</strain>
    </source>
</reference>
<keyword evidence="1" id="KW-1133">Transmembrane helix</keyword>
<keyword evidence="3" id="KW-1185">Reference proteome</keyword>
<gene>
    <name evidence="2" type="ORF">ACFOOG_08140</name>
</gene>
<feature type="transmembrane region" description="Helical" evidence="1">
    <location>
        <begin position="50"/>
        <end position="68"/>
    </location>
</feature>
<accession>A0ABV7ZX45</accession>
<organism evidence="2 3">
    <name type="scientific">Saccharospirillum mangrovi</name>
    <dbReference type="NCBI Taxonomy" id="2161747"/>
    <lineage>
        <taxon>Bacteria</taxon>
        <taxon>Pseudomonadati</taxon>
        <taxon>Pseudomonadota</taxon>
        <taxon>Gammaproteobacteria</taxon>
        <taxon>Oceanospirillales</taxon>
        <taxon>Saccharospirillaceae</taxon>
        <taxon>Saccharospirillum</taxon>
    </lineage>
</organism>
<name>A0ABV7ZX45_9GAMM</name>
<comment type="caution">
    <text evidence="2">The sequence shown here is derived from an EMBL/GenBank/DDBJ whole genome shotgun (WGS) entry which is preliminary data.</text>
</comment>
<proteinExistence type="predicted"/>
<dbReference type="PANTHER" id="PTHR34351">
    <property type="entry name" value="SLR1927 PROTEIN-RELATED"/>
    <property type="match status" value="1"/>
</dbReference>
<evidence type="ECO:0000313" key="3">
    <source>
        <dbReference type="Proteomes" id="UP001595617"/>
    </source>
</evidence>
<keyword evidence="1" id="KW-0812">Transmembrane</keyword>
<dbReference type="PANTHER" id="PTHR34351:SF1">
    <property type="entry name" value="SLR1927 PROTEIN"/>
    <property type="match status" value="1"/>
</dbReference>
<dbReference type="RefSeq" id="WP_380695349.1">
    <property type="nucleotide sequence ID" value="NZ_JBHRYR010000003.1"/>
</dbReference>
<feature type="transmembrane region" description="Helical" evidence="1">
    <location>
        <begin position="74"/>
        <end position="92"/>
    </location>
</feature>
<keyword evidence="1" id="KW-0472">Membrane</keyword>
<dbReference type="EMBL" id="JBHRYR010000003">
    <property type="protein sequence ID" value="MFC3852800.1"/>
    <property type="molecule type" value="Genomic_DNA"/>
</dbReference>
<sequence length="335" mass="38650">MHVDDAVLSPWVRIRQWGIRQWARAMAQRIPARAEQVLGQRQIFIVPNRYGLAFLGLILLIYVLGTNYQNNLMLGFAFWLLALFVLSILLTYHNLAGLRLQAGPVAMGWADDALTYQWYVQGQREHYGILIRAPEGAWQSLPHLAPSSRETVKVVQQVPRRGVYAAHRQRVESRFPFGWVTAWTYFQPEQTVIVWPKCRDHGRVSHAIGESSKTNLGPMTAREGWSAARPYQLGDTPRQVLWRHYVRRGELLVKAAEPQQRAPQHLTFATLEDMPLELALEQLAFWVHDSFVHDRPWSLRLDKEFIPLSCSLDHYHLSLTALARSRLQQEGLEHV</sequence>
<dbReference type="Proteomes" id="UP001595617">
    <property type="component" value="Unassembled WGS sequence"/>
</dbReference>
<evidence type="ECO:0000313" key="2">
    <source>
        <dbReference type="EMBL" id="MFC3852800.1"/>
    </source>
</evidence>
<evidence type="ECO:0000256" key="1">
    <source>
        <dbReference type="SAM" id="Phobius"/>
    </source>
</evidence>